<dbReference type="PROSITE" id="PS51257">
    <property type="entry name" value="PROKAR_LIPOPROTEIN"/>
    <property type="match status" value="1"/>
</dbReference>
<dbReference type="Proteomes" id="UP001501508">
    <property type="component" value="Unassembled WGS sequence"/>
</dbReference>
<evidence type="ECO:0000256" key="4">
    <source>
        <dbReference type="ARBA" id="ARBA00023136"/>
    </source>
</evidence>
<protein>
    <submittedName>
        <fullName evidence="8">RagB/SusD family nutrient uptake outer membrane protein</fullName>
    </submittedName>
</protein>
<comment type="subcellular location">
    <subcellularLocation>
        <location evidence="1">Cell outer membrane</location>
    </subcellularLocation>
</comment>
<dbReference type="SUPFAM" id="SSF48452">
    <property type="entry name" value="TPR-like"/>
    <property type="match status" value="1"/>
</dbReference>
<accession>A0ABP8M7J3</accession>
<evidence type="ECO:0000256" key="3">
    <source>
        <dbReference type="ARBA" id="ARBA00022729"/>
    </source>
</evidence>
<reference evidence="9" key="1">
    <citation type="journal article" date="2019" name="Int. J. Syst. Evol. Microbiol.">
        <title>The Global Catalogue of Microorganisms (GCM) 10K type strain sequencing project: providing services to taxonomists for standard genome sequencing and annotation.</title>
        <authorList>
            <consortium name="The Broad Institute Genomics Platform"/>
            <consortium name="The Broad Institute Genome Sequencing Center for Infectious Disease"/>
            <person name="Wu L."/>
            <person name="Ma J."/>
        </authorList>
    </citation>
    <scope>NUCLEOTIDE SEQUENCE [LARGE SCALE GENOMIC DNA]</scope>
    <source>
        <strain evidence="9">JCM 31920</strain>
    </source>
</reference>
<sequence>MKLNLTTATAFFLVLGVFSCKMLEPENDNYNTKDRMFRDPAFAEGLLLTAYTLIPTNAYAYDEVATDDAVTNSRTDQYLRMATGEWTARFDPQSMWVDANSAIMYINQFISILDEVPWKRTNADVEKLYKRRFRGESLAMRALFKYYLLRHHGGMDGGGAALGIPIYNQFLENREDFSIPRASFAESVASIYADIDEALKYLPLDFGNISSADELSGGPYSDVLSVEDYNDVFGDFQQQRMTGRHALAIKARVALLAASPAFNNTGNATLWTDAANFSAALLNDVNGIGGLHPKGHLFYLKAQVDEADITTGDKKDLSEIMWRRPFTTDRDRETLNYPPSLYGTGRVNPSQNLVDAFPMANGYPIDHPNSGFDPANPYAKRDPRLSQYIVFNGSKLRNTEIRTGPGTGDNGIDALPTSTRTGYYLKKLLREDVNVDPASASNQRHFNTHIRYTELFLNYAEAANEAWGPDGTGTNAFSARNVIEAVRKRAGIGQPDAYLAATLTKEDMRELIRNERRLELCFEGFRFWDMRRWKLDLTKPVRGVRIQAGSYEYFDVEARSYNNDFMHYGPIPDQEITKFQLVQNKGWN</sequence>
<proteinExistence type="inferred from homology"/>
<evidence type="ECO:0000256" key="2">
    <source>
        <dbReference type="ARBA" id="ARBA00006275"/>
    </source>
</evidence>
<keyword evidence="5" id="KW-0998">Cell outer membrane</keyword>
<dbReference type="InterPro" id="IPR033985">
    <property type="entry name" value="SusD-like_N"/>
</dbReference>
<organism evidence="8 9">
    <name type="scientific">Ravibacter arvi</name>
    <dbReference type="NCBI Taxonomy" id="2051041"/>
    <lineage>
        <taxon>Bacteria</taxon>
        <taxon>Pseudomonadati</taxon>
        <taxon>Bacteroidota</taxon>
        <taxon>Cytophagia</taxon>
        <taxon>Cytophagales</taxon>
        <taxon>Spirosomataceae</taxon>
        <taxon>Ravibacter</taxon>
    </lineage>
</organism>
<feature type="domain" description="SusD-like N-terminal" evidence="7">
    <location>
        <begin position="43"/>
        <end position="205"/>
    </location>
</feature>
<evidence type="ECO:0000256" key="5">
    <source>
        <dbReference type="ARBA" id="ARBA00023237"/>
    </source>
</evidence>
<comment type="similarity">
    <text evidence="2">Belongs to the SusD family.</text>
</comment>
<dbReference type="InterPro" id="IPR011990">
    <property type="entry name" value="TPR-like_helical_dom_sf"/>
</dbReference>
<evidence type="ECO:0000259" key="7">
    <source>
        <dbReference type="Pfam" id="PF14322"/>
    </source>
</evidence>
<dbReference type="InterPro" id="IPR012944">
    <property type="entry name" value="SusD_RagB_dom"/>
</dbReference>
<keyword evidence="3" id="KW-0732">Signal</keyword>
<dbReference type="Pfam" id="PF14322">
    <property type="entry name" value="SusD-like_3"/>
    <property type="match status" value="1"/>
</dbReference>
<evidence type="ECO:0000313" key="9">
    <source>
        <dbReference type="Proteomes" id="UP001501508"/>
    </source>
</evidence>
<comment type="caution">
    <text evidence="8">The sequence shown here is derived from an EMBL/GenBank/DDBJ whole genome shotgun (WGS) entry which is preliminary data.</text>
</comment>
<evidence type="ECO:0000313" key="8">
    <source>
        <dbReference type="EMBL" id="GAA4444794.1"/>
    </source>
</evidence>
<feature type="domain" description="RagB/SusD" evidence="6">
    <location>
        <begin position="331"/>
        <end position="587"/>
    </location>
</feature>
<dbReference type="RefSeq" id="WP_345031654.1">
    <property type="nucleotide sequence ID" value="NZ_BAABEY010000032.1"/>
</dbReference>
<evidence type="ECO:0000259" key="6">
    <source>
        <dbReference type="Pfam" id="PF07980"/>
    </source>
</evidence>
<evidence type="ECO:0000256" key="1">
    <source>
        <dbReference type="ARBA" id="ARBA00004442"/>
    </source>
</evidence>
<keyword evidence="4" id="KW-0472">Membrane</keyword>
<keyword evidence="9" id="KW-1185">Reference proteome</keyword>
<dbReference type="Gene3D" id="1.25.40.390">
    <property type="match status" value="1"/>
</dbReference>
<dbReference type="Pfam" id="PF07980">
    <property type="entry name" value="SusD_RagB"/>
    <property type="match status" value="1"/>
</dbReference>
<dbReference type="EMBL" id="BAABEY010000032">
    <property type="protein sequence ID" value="GAA4444794.1"/>
    <property type="molecule type" value="Genomic_DNA"/>
</dbReference>
<name>A0ABP8M7J3_9BACT</name>
<gene>
    <name evidence="8" type="ORF">GCM10023091_35520</name>
</gene>